<dbReference type="InterPro" id="IPR047817">
    <property type="entry name" value="ABC2_TM_bact-type"/>
</dbReference>
<keyword evidence="7" id="KW-0762">Sugar transport</keyword>
<organism evidence="11 12">
    <name type="scientific">Sulfurovum xiamenensis</name>
    <dbReference type="NCBI Taxonomy" id="3019066"/>
    <lineage>
        <taxon>Bacteria</taxon>
        <taxon>Pseudomonadati</taxon>
        <taxon>Campylobacterota</taxon>
        <taxon>Epsilonproteobacteria</taxon>
        <taxon>Campylobacterales</taxon>
        <taxon>Sulfurovaceae</taxon>
        <taxon>Sulfurovum</taxon>
    </lineage>
</organism>
<dbReference type="PROSITE" id="PS51012">
    <property type="entry name" value="ABC_TM2"/>
    <property type="match status" value="1"/>
</dbReference>
<keyword evidence="6 9" id="KW-1133">Transmembrane helix</keyword>
<feature type="transmembrane region" description="Helical" evidence="9">
    <location>
        <begin position="20"/>
        <end position="41"/>
    </location>
</feature>
<feature type="domain" description="ABC transmembrane type-2" evidence="10">
    <location>
        <begin position="21"/>
        <end position="244"/>
    </location>
</feature>
<evidence type="ECO:0000256" key="4">
    <source>
        <dbReference type="ARBA" id="ARBA00022475"/>
    </source>
</evidence>
<feature type="transmembrane region" description="Helical" evidence="9">
    <location>
        <begin position="224"/>
        <end position="241"/>
    </location>
</feature>
<evidence type="ECO:0000313" key="11">
    <source>
        <dbReference type="EMBL" id="MDM5263077.1"/>
    </source>
</evidence>
<dbReference type="RefSeq" id="WP_289401205.1">
    <property type="nucleotide sequence ID" value="NZ_JAQIBC010000001.1"/>
</dbReference>
<evidence type="ECO:0000256" key="7">
    <source>
        <dbReference type="ARBA" id="ARBA00023047"/>
    </source>
</evidence>
<dbReference type="Proteomes" id="UP001169066">
    <property type="component" value="Unassembled WGS sequence"/>
</dbReference>
<gene>
    <name evidence="11" type="ORF">PF327_02595</name>
</gene>
<dbReference type="Pfam" id="PF01061">
    <property type="entry name" value="ABC2_membrane"/>
    <property type="match status" value="1"/>
</dbReference>
<comment type="similarity">
    <text evidence="2 9">Belongs to the ABC-2 integral membrane protein family.</text>
</comment>
<evidence type="ECO:0000256" key="5">
    <source>
        <dbReference type="ARBA" id="ARBA00022692"/>
    </source>
</evidence>
<keyword evidence="4 9" id="KW-1003">Cell membrane</keyword>
<evidence type="ECO:0000256" key="1">
    <source>
        <dbReference type="ARBA" id="ARBA00004651"/>
    </source>
</evidence>
<feature type="transmembrane region" description="Helical" evidence="9">
    <location>
        <begin position="90"/>
        <end position="123"/>
    </location>
</feature>
<keyword evidence="3 9" id="KW-0813">Transport</keyword>
<dbReference type="InterPro" id="IPR013525">
    <property type="entry name" value="ABC2_TM"/>
</dbReference>
<keyword evidence="5 9" id="KW-0812">Transmembrane</keyword>
<keyword evidence="8 9" id="KW-0472">Membrane</keyword>
<feature type="transmembrane region" description="Helical" evidence="9">
    <location>
        <begin position="135"/>
        <end position="158"/>
    </location>
</feature>
<reference evidence="11" key="1">
    <citation type="submission" date="2023-01" db="EMBL/GenBank/DDBJ databases">
        <title>Sulfurovum sp. XTW-4 genome assembly.</title>
        <authorList>
            <person name="Wang J."/>
        </authorList>
    </citation>
    <scope>NUCLEOTIDE SEQUENCE</scope>
    <source>
        <strain evidence="11">XTW-4</strain>
    </source>
</reference>
<evidence type="ECO:0000256" key="2">
    <source>
        <dbReference type="ARBA" id="ARBA00007783"/>
    </source>
</evidence>
<evidence type="ECO:0000256" key="9">
    <source>
        <dbReference type="RuleBase" id="RU361157"/>
    </source>
</evidence>
<keyword evidence="7" id="KW-0625">Polysaccharide transport</keyword>
<protein>
    <recommendedName>
        <fullName evidence="9">Transport permease protein</fullName>
    </recommendedName>
</protein>
<evidence type="ECO:0000256" key="8">
    <source>
        <dbReference type="ARBA" id="ARBA00023136"/>
    </source>
</evidence>
<comment type="subcellular location">
    <subcellularLocation>
        <location evidence="1 9">Cell membrane</location>
        <topology evidence="1 9">Multi-pass membrane protein</topology>
    </subcellularLocation>
</comment>
<sequence>MNLFLSLIRNDFKQEFAGSFFGGVWAFVQPIVTILIFWFVFQVGFKAQPVGDYPFILWLLSGMIPWFFFNEGVSKATQSIVANSYLVKKIVFKVSLLPIIKIVTALFIHIFFLMVMVIIYMAYGYGVNIYYIQIVYYLFSLTILMYGISLITSTFAVFAKDINPLVTMLLQFGFWITPIFWNLDTVPKKYHMIIELNPLVYIINGYRDVFINKVWFWEHNNMTIFFWMITGILLVVGRVTYKYLRPSFADVL</sequence>
<dbReference type="PANTHER" id="PTHR30413:SF10">
    <property type="entry name" value="CAPSULE POLYSACCHARIDE EXPORT INNER-MEMBRANE PROTEIN CTRC"/>
    <property type="match status" value="1"/>
</dbReference>
<feature type="transmembrane region" description="Helical" evidence="9">
    <location>
        <begin position="53"/>
        <end position="69"/>
    </location>
</feature>
<name>A0ABT7QQN1_9BACT</name>
<accession>A0ABT7QQN1</accession>
<evidence type="ECO:0000256" key="6">
    <source>
        <dbReference type="ARBA" id="ARBA00022989"/>
    </source>
</evidence>
<keyword evidence="12" id="KW-1185">Reference proteome</keyword>
<comment type="caution">
    <text evidence="11">The sequence shown here is derived from an EMBL/GenBank/DDBJ whole genome shotgun (WGS) entry which is preliminary data.</text>
</comment>
<evidence type="ECO:0000256" key="3">
    <source>
        <dbReference type="ARBA" id="ARBA00022448"/>
    </source>
</evidence>
<feature type="transmembrane region" description="Helical" evidence="9">
    <location>
        <begin position="165"/>
        <end position="183"/>
    </location>
</feature>
<dbReference type="PANTHER" id="PTHR30413">
    <property type="entry name" value="INNER MEMBRANE TRANSPORT PERMEASE"/>
    <property type="match status" value="1"/>
</dbReference>
<proteinExistence type="inferred from homology"/>
<dbReference type="EMBL" id="JAQIBC010000001">
    <property type="protein sequence ID" value="MDM5263077.1"/>
    <property type="molecule type" value="Genomic_DNA"/>
</dbReference>
<evidence type="ECO:0000313" key="12">
    <source>
        <dbReference type="Proteomes" id="UP001169066"/>
    </source>
</evidence>
<evidence type="ECO:0000259" key="10">
    <source>
        <dbReference type="PROSITE" id="PS51012"/>
    </source>
</evidence>